<feature type="domain" description="Sacsin/Nov" evidence="1">
    <location>
        <begin position="120"/>
        <end position="367"/>
    </location>
</feature>
<dbReference type="NCBIfam" id="NF047352">
    <property type="entry name" value="P_loop_sacsin"/>
    <property type="match status" value="1"/>
</dbReference>
<dbReference type="AlphaFoldDB" id="A0A674K238"/>
<evidence type="ECO:0000313" key="2">
    <source>
        <dbReference type="Ensembl" id="ENSTMTP00000026442.1"/>
    </source>
</evidence>
<protein>
    <recommendedName>
        <fullName evidence="1">Sacsin/Nov domain-containing protein</fullName>
    </recommendedName>
</protein>
<proteinExistence type="predicted"/>
<dbReference type="SUPFAM" id="SSF55874">
    <property type="entry name" value="ATPase domain of HSP90 chaperone/DNA topoisomerase II/histidine kinase"/>
    <property type="match status" value="1"/>
</dbReference>
<dbReference type="Ensembl" id="ENSTMTT00000027406.1">
    <property type="protein sequence ID" value="ENSTMTP00000026442.1"/>
    <property type="gene ID" value="ENSTMTG00000019331.1"/>
</dbReference>
<dbReference type="Pfam" id="PF25794">
    <property type="entry name" value="SACS"/>
    <property type="match status" value="1"/>
</dbReference>
<dbReference type="InParanoid" id="A0A674K238"/>
<evidence type="ECO:0000259" key="1">
    <source>
        <dbReference type="Pfam" id="PF25794"/>
    </source>
</evidence>
<dbReference type="GeneTree" id="ENSGT00940000164866"/>
<reference evidence="2" key="1">
    <citation type="submission" date="2025-08" db="UniProtKB">
        <authorList>
            <consortium name="Ensembl"/>
        </authorList>
    </citation>
    <scope>IDENTIFICATION</scope>
</reference>
<dbReference type="InterPro" id="IPR058210">
    <property type="entry name" value="SACS/Nov_dom"/>
</dbReference>
<sequence>MPSVLPPCPAGLVAAGSHQALERSTVPAVPEDLVLPEPVLRCRDEADRRLLLQSQDRLLGAAELALLAVRAVKKGVYAKRAPDAERLMLWVLRHGDALFGHSKATRVLQPQLFEAWGPSEPITTRIWNILREYTEEADLFKELIQNAEDAGARACSFLLDLRRHGGGTAGLLDPGMAPCHGPALWSYNDAAFTEEDLVNIIRVGAATKEGQEGKIGKFGLGFNTVYHVTDVPSVLSGSSLLIFDPNVTHLRKHIPNPACPGIRLDLRQRPATLTTFAEQFRPYRGLFGFQTQEPFDFPGTLFRLPFRTEEEARESRISQVAFSVDRVERLQSGFRDFCHLLLLFLRGVREVSLKRLPNQAPSPEATQSLATLCREQIKSLENAGDSRTGQSSIEQLTVQWESDITISHYLVHTAQGTGESLVLFQQGMRDGTQPSPPSAGVALPLAPTEPGKWAPHLDGFDGRVFCFLPLPIASGLPVHLHGAFAVLSNRKGLWDATAKGEWNWALLRDAVPAAWLQALSLLRDMHREGDLEDYEYHTFWPDAGKARHPFTEAVKAFYHALADGRDLALFSDGRRWCTMNNARFLDSTITRNTRVGQTATRVFANLLPEPLLAVQLPNWVRSGFQLLERARTVQALWQRDQRQGCRRTCCILELLEQLLEQGLDNTAQVAFRAVPFLPAALPGARH</sequence>
<dbReference type="Proteomes" id="UP000472274">
    <property type="component" value="Unplaced"/>
</dbReference>
<dbReference type="PANTHER" id="PTHR46919:SF2">
    <property type="entry name" value="SACSIN"/>
    <property type="match status" value="1"/>
</dbReference>
<evidence type="ECO:0000313" key="3">
    <source>
        <dbReference type="Proteomes" id="UP000472274"/>
    </source>
</evidence>
<reference evidence="2" key="2">
    <citation type="submission" date="2025-09" db="UniProtKB">
        <authorList>
            <consortium name="Ensembl"/>
        </authorList>
    </citation>
    <scope>IDENTIFICATION</scope>
</reference>
<dbReference type="InterPro" id="IPR036890">
    <property type="entry name" value="HATPase_C_sf"/>
</dbReference>
<organism evidence="2 3">
    <name type="scientific">Terrapene triunguis</name>
    <name type="common">Three-toed box turtle</name>
    <dbReference type="NCBI Taxonomy" id="2587831"/>
    <lineage>
        <taxon>Eukaryota</taxon>
        <taxon>Metazoa</taxon>
        <taxon>Chordata</taxon>
        <taxon>Craniata</taxon>
        <taxon>Vertebrata</taxon>
        <taxon>Euteleostomi</taxon>
        <taxon>Archelosauria</taxon>
        <taxon>Testudinata</taxon>
        <taxon>Testudines</taxon>
        <taxon>Cryptodira</taxon>
        <taxon>Durocryptodira</taxon>
        <taxon>Testudinoidea</taxon>
        <taxon>Emydidae</taxon>
        <taxon>Terrapene</taxon>
    </lineage>
</organism>
<name>A0A674K238_9SAUR</name>
<keyword evidence="3" id="KW-1185">Reference proteome</keyword>
<dbReference type="PANTHER" id="PTHR46919">
    <property type="entry name" value="ZINC FINGER, C3HC4 TYPE (RING FINGER) FAMILY PROTEIN"/>
    <property type="match status" value="1"/>
</dbReference>
<accession>A0A674K238</accession>